<keyword evidence="1" id="KW-1133">Transmembrane helix</keyword>
<comment type="caution">
    <text evidence="2">The sequence shown here is derived from an EMBL/GenBank/DDBJ whole genome shotgun (WGS) entry which is preliminary data.</text>
</comment>
<dbReference type="EMBL" id="JRNR01000146">
    <property type="protein sequence ID" value="KGF46294.1"/>
    <property type="molecule type" value="Genomic_DNA"/>
</dbReference>
<dbReference type="RefSeq" id="WP_036884907.1">
    <property type="nucleotide sequence ID" value="NZ_JRNR01000146.1"/>
</dbReference>
<dbReference type="AlphaFoldDB" id="A0A096CLY8"/>
<sequence length="192" mass="22141">MKHIEYQRLISLSLIFIAIVVFFGSAIMFGNYNTQDIWPRIVGALFGVVLSAIITMLLLSGQTRNALEKERNAEIFKEKLKIYQEYLHALCKILKDGDITSEEAVELQFLTSYISLHTRSKSIYQISAKASNIINLYVGEKSQTKNTEDLLKNLFEIVHCFRKELYPKDMTWDNTDINKTIEKLQILEQVAV</sequence>
<protein>
    <submittedName>
        <fullName evidence="2">Uncharacterized protein</fullName>
    </submittedName>
</protein>
<evidence type="ECO:0000313" key="2">
    <source>
        <dbReference type="EMBL" id="KGF46294.1"/>
    </source>
</evidence>
<evidence type="ECO:0000313" key="3">
    <source>
        <dbReference type="Proteomes" id="UP000029538"/>
    </source>
</evidence>
<dbReference type="Proteomes" id="UP000029538">
    <property type="component" value="Unassembled WGS sequence"/>
</dbReference>
<keyword evidence="1" id="KW-0472">Membrane</keyword>
<organism evidence="2 3">
    <name type="scientific">Prevotella disiens DNF00882</name>
    <dbReference type="NCBI Taxonomy" id="1401075"/>
    <lineage>
        <taxon>Bacteria</taxon>
        <taxon>Pseudomonadati</taxon>
        <taxon>Bacteroidota</taxon>
        <taxon>Bacteroidia</taxon>
        <taxon>Bacteroidales</taxon>
        <taxon>Prevotellaceae</taxon>
        <taxon>Prevotella</taxon>
    </lineage>
</organism>
<proteinExistence type="predicted"/>
<evidence type="ECO:0000256" key="1">
    <source>
        <dbReference type="SAM" id="Phobius"/>
    </source>
</evidence>
<feature type="transmembrane region" description="Helical" evidence="1">
    <location>
        <begin position="12"/>
        <end position="31"/>
    </location>
</feature>
<name>A0A096CLY8_9BACT</name>
<keyword evidence="1" id="KW-0812">Transmembrane</keyword>
<feature type="transmembrane region" description="Helical" evidence="1">
    <location>
        <begin position="37"/>
        <end position="59"/>
    </location>
</feature>
<accession>A0A096CLY8</accession>
<gene>
    <name evidence="2" type="ORF">HMPREF0654_11490</name>
</gene>
<reference evidence="2 3" key="1">
    <citation type="submission" date="2014-07" db="EMBL/GenBank/DDBJ databases">
        <authorList>
            <person name="McCorrison J."/>
            <person name="Sanka R."/>
            <person name="Torralba M."/>
            <person name="Gillis M."/>
            <person name="Haft D.H."/>
            <person name="Methe B."/>
            <person name="Sutton G."/>
            <person name="Nelson K.E."/>
        </authorList>
    </citation>
    <scope>NUCLEOTIDE SEQUENCE [LARGE SCALE GENOMIC DNA]</scope>
    <source>
        <strain evidence="2 3">DNF00882</strain>
    </source>
</reference>